<feature type="domain" description="MobA-like NTP transferase" evidence="1">
    <location>
        <begin position="9"/>
        <end position="158"/>
    </location>
</feature>
<keyword evidence="3" id="KW-1185">Reference proteome</keyword>
<gene>
    <name evidence="2" type="ORF">J2S70_000840</name>
</gene>
<dbReference type="RefSeq" id="WP_307682490.1">
    <property type="nucleotide sequence ID" value="NZ_JAUSQX010000001.1"/>
</dbReference>
<reference evidence="2 3" key="1">
    <citation type="submission" date="2023-07" db="EMBL/GenBank/DDBJ databases">
        <title>Sequencing the genomes of 1000 actinobacteria strains.</title>
        <authorList>
            <person name="Klenk H.-P."/>
        </authorList>
    </citation>
    <scope>NUCLEOTIDE SEQUENCE [LARGE SCALE GENOMIC DNA]</scope>
    <source>
        <strain evidence="2 3">DSM 17163</strain>
    </source>
</reference>
<dbReference type="Gene3D" id="3.90.550.10">
    <property type="entry name" value="Spore Coat Polysaccharide Biosynthesis Protein SpsA, Chain A"/>
    <property type="match status" value="1"/>
</dbReference>
<proteinExistence type="predicted"/>
<name>A0ABT9NFT0_9ACTO</name>
<comment type="caution">
    <text evidence="2">The sequence shown here is derived from an EMBL/GenBank/DDBJ whole genome shotgun (WGS) entry which is preliminary data.</text>
</comment>
<dbReference type="Proteomes" id="UP001243212">
    <property type="component" value="Unassembled WGS sequence"/>
</dbReference>
<evidence type="ECO:0000313" key="2">
    <source>
        <dbReference type="EMBL" id="MDP9806258.1"/>
    </source>
</evidence>
<organism evidence="2 3">
    <name type="scientific">Trueperella bonasi</name>
    <dbReference type="NCBI Taxonomy" id="312286"/>
    <lineage>
        <taxon>Bacteria</taxon>
        <taxon>Bacillati</taxon>
        <taxon>Actinomycetota</taxon>
        <taxon>Actinomycetes</taxon>
        <taxon>Actinomycetales</taxon>
        <taxon>Actinomycetaceae</taxon>
        <taxon>Trueperella</taxon>
    </lineage>
</organism>
<evidence type="ECO:0000313" key="3">
    <source>
        <dbReference type="Proteomes" id="UP001243212"/>
    </source>
</evidence>
<dbReference type="InterPro" id="IPR025877">
    <property type="entry name" value="MobA-like_NTP_Trfase"/>
</dbReference>
<dbReference type="InterPro" id="IPR029044">
    <property type="entry name" value="Nucleotide-diphossugar_trans"/>
</dbReference>
<dbReference type="EMBL" id="JAUSQX010000001">
    <property type="protein sequence ID" value="MDP9806258.1"/>
    <property type="molecule type" value="Genomic_DNA"/>
</dbReference>
<dbReference type="SUPFAM" id="SSF53448">
    <property type="entry name" value="Nucleotide-diphospho-sugar transferases"/>
    <property type="match status" value="1"/>
</dbReference>
<accession>A0ABT9NFT0</accession>
<evidence type="ECO:0000259" key="1">
    <source>
        <dbReference type="Pfam" id="PF12804"/>
    </source>
</evidence>
<sequence>MVERISGIVILAGGTALRLGGVSKPDFNVGGKRLIDILFNQLDVLGLTGQRVVVAPSDVDVPPGVKLTLEDPPRGGPLAGIGAGLAALDFGEDDLIALATCDAPLAVRLLPRLARTLTNQRPSRTNIANQYDGVVPVNAQNWPLYTHGLYRGQALQSLSFTRNGSVRREFETLKLAQIIDDNLCIDVDEAADAQALLARLKNLQ</sequence>
<dbReference type="Pfam" id="PF12804">
    <property type="entry name" value="NTP_transf_3"/>
    <property type="match status" value="1"/>
</dbReference>
<protein>
    <submittedName>
        <fullName evidence="2">Molybdopterin-guanine dinucleotide biosynthesis protein A</fullName>
    </submittedName>
</protein>